<proteinExistence type="inferred from homology"/>
<dbReference type="InterPro" id="IPR005123">
    <property type="entry name" value="Oxoglu/Fe-dep_dioxygenase_dom"/>
</dbReference>
<keyword evidence="5" id="KW-1185">Reference proteome</keyword>
<dbReference type="PANTHER" id="PTHR47990">
    <property type="entry name" value="2-OXOGLUTARATE (2OG) AND FE(II)-DEPENDENT OXYGENASE SUPERFAMILY PROTEIN-RELATED"/>
    <property type="match status" value="1"/>
</dbReference>
<evidence type="ECO:0000256" key="1">
    <source>
        <dbReference type="ARBA" id="ARBA00008056"/>
    </source>
</evidence>
<dbReference type="GO" id="GO:0046872">
    <property type="term" value="F:metal ion binding"/>
    <property type="evidence" value="ECO:0007669"/>
    <property type="project" value="UniProtKB-KW"/>
</dbReference>
<dbReference type="PROSITE" id="PS51471">
    <property type="entry name" value="FE2OG_OXY"/>
    <property type="match status" value="1"/>
</dbReference>
<dbReference type="GO" id="GO:0016491">
    <property type="term" value="F:oxidoreductase activity"/>
    <property type="evidence" value="ECO:0007669"/>
    <property type="project" value="UniProtKB-KW"/>
</dbReference>
<dbReference type="InterPro" id="IPR044861">
    <property type="entry name" value="IPNS-like_FE2OG_OXY"/>
</dbReference>
<keyword evidence="2" id="KW-0560">Oxidoreductase</keyword>
<protein>
    <recommendedName>
        <fullName evidence="3">Fe2OG dioxygenase domain-containing protein</fullName>
    </recommendedName>
</protein>
<evidence type="ECO:0000259" key="3">
    <source>
        <dbReference type="PROSITE" id="PS51471"/>
    </source>
</evidence>
<accession>A0AAN7UK34</accession>
<organism evidence="4 5">
    <name type="scientific">Xylaria bambusicola</name>
    <dbReference type="NCBI Taxonomy" id="326684"/>
    <lineage>
        <taxon>Eukaryota</taxon>
        <taxon>Fungi</taxon>
        <taxon>Dikarya</taxon>
        <taxon>Ascomycota</taxon>
        <taxon>Pezizomycotina</taxon>
        <taxon>Sordariomycetes</taxon>
        <taxon>Xylariomycetidae</taxon>
        <taxon>Xylariales</taxon>
        <taxon>Xylariaceae</taxon>
        <taxon>Xylaria</taxon>
    </lineage>
</organism>
<comment type="caution">
    <text evidence="4">The sequence shown here is derived from an EMBL/GenBank/DDBJ whole genome shotgun (WGS) entry which is preliminary data.</text>
</comment>
<keyword evidence="2" id="KW-0408">Iron</keyword>
<dbReference type="InterPro" id="IPR050231">
    <property type="entry name" value="Iron_ascorbate_oxido_reductase"/>
</dbReference>
<dbReference type="AlphaFoldDB" id="A0AAN7UK34"/>
<dbReference type="Gene3D" id="2.60.120.330">
    <property type="entry name" value="B-lactam Antibiotic, Isopenicillin N Synthase, Chain"/>
    <property type="match status" value="1"/>
</dbReference>
<dbReference type="EMBL" id="JAWHQM010000013">
    <property type="protein sequence ID" value="KAK5629892.1"/>
    <property type="molecule type" value="Genomic_DNA"/>
</dbReference>
<keyword evidence="2" id="KW-0479">Metal-binding</keyword>
<gene>
    <name evidence="4" type="ORF">RRF57_005607</name>
</gene>
<name>A0AAN7UK34_9PEZI</name>
<dbReference type="InterPro" id="IPR027443">
    <property type="entry name" value="IPNS-like_sf"/>
</dbReference>
<dbReference type="Proteomes" id="UP001305414">
    <property type="component" value="Unassembled WGS sequence"/>
</dbReference>
<feature type="domain" description="Fe2OG dioxygenase" evidence="3">
    <location>
        <begin position="130"/>
        <end position="243"/>
    </location>
</feature>
<evidence type="ECO:0000313" key="5">
    <source>
        <dbReference type="Proteomes" id="UP001305414"/>
    </source>
</evidence>
<sequence>MVPVWSNAAKVFNISENLFAYDDALKNAFDGDKISKGKVNGYKPKGRNIVDKSGTRDGFESWVLPGDGIFQLGDVMFPHPPVVAASMGTLRALVSHLRFAADSIFKSLSTSLKLKPGQGFEDFHNTARPMPDVLRLLKYHADPRVGGAIPQTPHTDLGSLTFVLCTTPGLQVLSANVQSESGVPRTEFCWQYVEPREGCAVVNLGDCMTKMTNGLLKSALHRVGPLPGNPMPERYSLAYLMRPEGTTLLRTLDSPLIHPPAAEGTSVTCNEWMQNKFQAVRGNQHTGGDHVLTGGRSLMT</sequence>
<dbReference type="SUPFAM" id="SSF51197">
    <property type="entry name" value="Clavaminate synthase-like"/>
    <property type="match status" value="1"/>
</dbReference>
<dbReference type="Pfam" id="PF03171">
    <property type="entry name" value="2OG-FeII_Oxy"/>
    <property type="match status" value="1"/>
</dbReference>
<evidence type="ECO:0000313" key="4">
    <source>
        <dbReference type="EMBL" id="KAK5629892.1"/>
    </source>
</evidence>
<reference evidence="4 5" key="1">
    <citation type="submission" date="2023-10" db="EMBL/GenBank/DDBJ databases">
        <title>Draft genome sequence of Xylaria bambusicola isolate GMP-LS, the root and basal stem rot pathogen of sugarcane in Indonesia.</title>
        <authorList>
            <person name="Selvaraj P."/>
            <person name="Muralishankar V."/>
            <person name="Muruganantham S."/>
            <person name="Sp S."/>
            <person name="Haryani S."/>
            <person name="Lau K.J.X."/>
            <person name="Naqvi N.I."/>
        </authorList>
    </citation>
    <scope>NUCLEOTIDE SEQUENCE [LARGE SCALE GENOMIC DNA]</scope>
    <source>
        <strain evidence="4">GMP-LS</strain>
    </source>
</reference>
<evidence type="ECO:0000256" key="2">
    <source>
        <dbReference type="RuleBase" id="RU003682"/>
    </source>
</evidence>
<comment type="similarity">
    <text evidence="1 2">Belongs to the iron/ascorbate-dependent oxidoreductase family.</text>
</comment>